<protein>
    <recommendedName>
        <fullName evidence="4">Adhesin</fullName>
    </recommendedName>
</protein>
<dbReference type="EMBL" id="QUNF01000004">
    <property type="protein sequence ID" value="REG91396.1"/>
    <property type="molecule type" value="Genomic_DNA"/>
</dbReference>
<keyword evidence="1" id="KW-0732">Signal</keyword>
<evidence type="ECO:0000313" key="3">
    <source>
        <dbReference type="Proteomes" id="UP000256405"/>
    </source>
</evidence>
<dbReference type="PANTHER" id="PTHR34094:SF1">
    <property type="entry name" value="PROTEIN FAM185A"/>
    <property type="match status" value="1"/>
</dbReference>
<comment type="caution">
    <text evidence="2">The sequence shown here is derived from an EMBL/GenBank/DDBJ whole genome shotgun (WGS) entry which is preliminary data.</text>
</comment>
<accession>A0A3E0E370</accession>
<keyword evidence="3" id="KW-1185">Reference proteome</keyword>
<dbReference type="AlphaFoldDB" id="A0A3E0E370"/>
<proteinExistence type="predicted"/>
<feature type="signal peptide" evidence="1">
    <location>
        <begin position="1"/>
        <end position="34"/>
    </location>
</feature>
<dbReference type="PANTHER" id="PTHR34094">
    <property type="match status" value="1"/>
</dbReference>
<sequence>MTTVQLSPIFMKLSKLLSAFLVLVLLSMQFPAVASDFKADPYLSKQFTLKGSGNLKVETSGASVAVTGASGRQVIVDMYVKLNGQEIQLENAEVERELDNYNLDISQNGNTISVIAKKKNNSGRSKLNLSFKVQVPTEMSSKFQSSGGSISVDGLIGEQEIVTSGGSIQVINSSGYVNTHSSGGSLRVENFEGNLDVQSSGGSVKVYQLTGDLNVNTSGGSVNLEDINGSIAASTSGGSIRAQLSNVERELTMKSSGGSITAVVPKGLGLDLDLSGGRVNSKLSNFSGEVKKDRILGKINGGGVPVTMQSSGGSINLEFN</sequence>
<name>A0A3E0E370_9BACT</name>
<organism evidence="2 3">
    <name type="scientific">Algoriphagus antarcticus</name>
    <dbReference type="NCBI Taxonomy" id="238540"/>
    <lineage>
        <taxon>Bacteria</taxon>
        <taxon>Pseudomonadati</taxon>
        <taxon>Bacteroidota</taxon>
        <taxon>Cytophagia</taxon>
        <taxon>Cytophagales</taxon>
        <taxon>Cyclobacteriaceae</taxon>
        <taxon>Algoriphagus</taxon>
    </lineage>
</organism>
<reference evidence="2 3" key="1">
    <citation type="submission" date="2018-08" db="EMBL/GenBank/DDBJ databases">
        <title>Genomic Encyclopedia of Archaeal and Bacterial Type Strains, Phase II (KMG-II): from individual species to whole genera.</title>
        <authorList>
            <person name="Goeker M."/>
        </authorList>
    </citation>
    <scope>NUCLEOTIDE SEQUENCE [LARGE SCALE GENOMIC DNA]</scope>
    <source>
        <strain evidence="2 3">DSM 15986</strain>
    </source>
</reference>
<evidence type="ECO:0008006" key="4">
    <source>
        <dbReference type="Google" id="ProtNLM"/>
    </source>
</evidence>
<evidence type="ECO:0000313" key="2">
    <source>
        <dbReference type="EMBL" id="REG91396.1"/>
    </source>
</evidence>
<feature type="chain" id="PRO_5017699344" description="Adhesin" evidence="1">
    <location>
        <begin position="35"/>
        <end position="320"/>
    </location>
</feature>
<dbReference type="Proteomes" id="UP000256405">
    <property type="component" value="Unassembled WGS sequence"/>
</dbReference>
<evidence type="ECO:0000256" key="1">
    <source>
        <dbReference type="SAM" id="SignalP"/>
    </source>
</evidence>
<gene>
    <name evidence="2" type="ORF">C8N25_10410</name>
</gene>